<name>A0A371RI95_9PROT</name>
<accession>A0A371RI95</accession>
<evidence type="ECO:0000256" key="1">
    <source>
        <dbReference type="SAM" id="SignalP"/>
    </source>
</evidence>
<dbReference type="EMBL" id="QUQO01000001">
    <property type="protein sequence ID" value="RFB05184.1"/>
    <property type="molecule type" value="Genomic_DNA"/>
</dbReference>
<gene>
    <name evidence="2" type="ORF">DX908_07905</name>
</gene>
<dbReference type="InParanoid" id="A0A371RI95"/>
<dbReference type="AlphaFoldDB" id="A0A371RI95"/>
<comment type="caution">
    <text evidence="2">The sequence shown here is derived from an EMBL/GenBank/DDBJ whole genome shotgun (WGS) entry which is preliminary data.</text>
</comment>
<keyword evidence="1" id="KW-0732">Signal</keyword>
<evidence type="ECO:0000313" key="3">
    <source>
        <dbReference type="Proteomes" id="UP000264589"/>
    </source>
</evidence>
<protein>
    <submittedName>
        <fullName evidence="2">Uncharacterized protein</fullName>
    </submittedName>
</protein>
<keyword evidence="3" id="KW-1185">Reference proteome</keyword>
<feature type="chain" id="PRO_5016728719" evidence="1">
    <location>
        <begin position="21"/>
        <end position="99"/>
    </location>
</feature>
<feature type="signal peptide" evidence="1">
    <location>
        <begin position="1"/>
        <end position="20"/>
    </location>
</feature>
<dbReference type="Proteomes" id="UP000264589">
    <property type="component" value="Unassembled WGS sequence"/>
</dbReference>
<dbReference type="RefSeq" id="WP_116391816.1">
    <property type="nucleotide sequence ID" value="NZ_CAXQPM010000023.1"/>
</dbReference>
<sequence>MKSLLLAGAALVLTAGVAVAGDDHEMSADDKAAMKEWVAGCEAVKDEGSMTDCKCLYKKAHHDEAVMADLDAYDPEVGMESLGEAGTAAIMACQKSDDM</sequence>
<organism evidence="2 3">
    <name type="scientific">Parvularcula marina</name>
    <dbReference type="NCBI Taxonomy" id="2292771"/>
    <lineage>
        <taxon>Bacteria</taxon>
        <taxon>Pseudomonadati</taxon>
        <taxon>Pseudomonadota</taxon>
        <taxon>Alphaproteobacteria</taxon>
        <taxon>Parvularculales</taxon>
        <taxon>Parvularculaceae</taxon>
        <taxon>Parvularcula</taxon>
    </lineage>
</organism>
<reference evidence="2 3" key="1">
    <citation type="submission" date="2018-08" db="EMBL/GenBank/DDBJ databases">
        <title>Parvularcula sp. SM1705, isolated from surface water of the South Sea China.</title>
        <authorList>
            <person name="Sun L."/>
        </authorList>
    </citation>
    <scope>NUCLEOTIDE SEQUENCE [LARGE SCALE GENOMIC DNA]</scope>
    <source>
        <strain evidence="2 3">SM1705</strain>
    </source>
</reference>
<evidence type="ECO:0000313" key="2">
    <source>
        <dbReference type="EMBL" id="RFB05184.1"/>
    </source>
</evidence>
<proteinExistence type="predicted"/>